<dbReference type="RefSeq" id="WP_257927115.1">
    <property type="nucleotide sequence ID" value="NZ_JAMXQV010000048.1"/>
</dbReference>
<dbReference type="EMBL" id="JAMXQV010000048">
    <property type="protein sequence ID" value="MCR6490548.1"/>
    <property type="molecule type" value="Genomic_DNA"/>
</dbReference>
<accession>A0A9X2NMZ1</accession>
<comment type="caution">
    <text evidence="1">The sequence shown here is derived from an EMBL/GenBank/DDBJ whole genome shotgun (WGS) entry which is preliminary data.</text>
</comment>
<name>A0A9X2NMZ1_9PSEU</name>
<organism evidence="1 2">
    <name type="scientific">Amycolatopsis iheyensis</name>
    <dbReference type="NCBI Taxonomy" id="2945988"/>
    <lineage>
        <taxon>Bacteria</taxon>
        <taxon>Bacillati</taxon>
        <taxon>Actinomycetota</taxon>
        <taxon>Actinomycetes</taxon>
        <taxon>Pseudonocardiales</taxon>
        <taxon>Pseudonocardiaceae</taxon>
        <taxon>Amycolatopsis</taxon>
    </lineage>
</organism>
<protein>
    <submittedName>
        <fullName evidence="1">Uncharacterized protein</fullName>
    </submittedName>
</protein>
<reference evidence="1" key="1">
    <citation type="submission" date="2022-06" db="EMBL/GenBank/DDBJ databases">
        <title>Amycolatopsis iheyaensis sp. nov., a new species of the genus Amycolatopsis isolated from soil in Iheya island, Japan.</title>
        <authorList>
            <person name="Ngamcharungchit C."/>
            <person name="Kanto H."/>
            <person name="Take A."/>
            <person name="Intra B."/>
            <person name="Matsumoto A."/>
            <person name="Panbangred W."/>
            <person name="Inahashi Y."/>
        </authorList>
    </citation>
    <scope>NUCLEOTIDE SEQUENCE</scope>
    <source>
        <strain evidence="1">OK19-0408</strain>
    </source>
</reference>
<proteinExistence type="predicted"/>
<evidence type="ECO:0000313" key="1">
    <source>
        <dbReference type="EMBL" id="MCR6490548.1"/>
    </source>
</evidence>
<keyword evidence="2" id="KW-1185">Reference proteome</keyword>
<dbReference type="Proteomes" id="UP001144096">
    <property type="component" value="Unassembled WGS sequence"/>
</dbReference>
<sequence>MSSPTDEPAALGDDETAGLAALTEAAADLQRRITEHLAGLRRDIAASPALNDDRPV</sequence>
<dbReference type="AlphaFoldDB" id="A0A9X2NMZ1"/>
<gene>
    <name evidence="1" type="ORF">M8542_47880</name>
</gene>
<evidence type="ECO:0000313" key="2">
    <source>
        <dbReference type="Proteomes" id="UP001144096"/>
    </source>
</evidence>